<keyword evidence="2" id="KW-1185">Reference proteome</keyword>
<sequence>MIIDIELKPRRAETAQPDEIELVTDLDTLSESDVCSCAAGDDNPF</sequence>
<protein>
    <recommendedName>
        <fullName evidence="3">FxLD family lantipeptide</fullName>
    </recommendedName>
</protein>
<reference evidence="2" key="1">
    <citation type="journal article" date="2019" name="Int. J. Syst. Evol. Microbiol.">
        <title>The Global Catalogue of Microorganisms (GCM) 10K type strain sequencing project: providing services to taxonomists for standard genome sequencing and annotation.</title>
        <authorList>
            <consortium name="The Broad Institute Genomics Platform"/>
            <consortium name="The Broad Institute Genome Sequencing Center for Infectious Disease"/>
            <person name="Wu L."/>
            <person name="Ma J."/>
        </authorList>
    </citation>
    <scope>NUCLEOTIDE SEQUENCE [LARGE SCALE GENOMIC DNA]</scope>
    <source>
        <strain evidence="2">JCM 3325</strain>
    </source>
</reference>
<accession>A0ABP5X537</accession>
<organism evidence="1 2">
    <name type="scientific">Actinomadura vinacea</name>
    <dbReference type="NCBI Taxonomy" id="115336"/>
    <lineage>
        <taxon>Bacteria</taxon>
        <taxon>Bacillati</taxon>
        <taxon>Actinomycetota</taxon>
        <taxon>Actinomycetes</taxon>
        <taxon>Streptosporangiales</taxon>
        <taxon>Thermomonosporaceae</taxon>
        <taxon>Actinomadura</taxon>
    </lineage>
</organism>
<dbReference type="EMBL" id="BAAARW010000026">
    <property type="protein sequence ID" value="GAA2442531.1"/>
    <property type="molecule type" value="Genomic_DNA"/>
</dbReference>
<gene>
    <name evidence="1" type="ORF">GCM10010191_68570</name>
</gene>
<comment type="caution">
    <text evidence="1">The sequence shown here is derived from an EMBL/GenBank/DDBJ whole genome shotgun (WGS) entry which is preliminary data.</text>
</comment>
<evidence type="ECO:0008006" key="3">
    <source>
        <dbReference type="Google" id="ProtNLM"/>
    </source>
</evidence>
<dbReference type="RefSeq" id="WP_344594642.1">
    <property type="nucleotide sequence ID" value="NZ_BAAARW010000026.1"/>
</dbReference>
<evidence type="ECO:0000313" key="1">
    <source>
        <dbReference type="EMBL" id="GAA2442531.1"/>
    </source>
</evidence>
<proteinExistence type="predicted"/>
<dbReference type="Proteomes" id="UP001501231">
    <property type="component" value="Unassembled WGS sequence"/>
</dbReference>
<name>A0ABP5X537_9ACTN</name>
<evidence type="ECO:0000313" key="2">
    <source>
        <dbReference type="Proteomes" id="UP001501231"/>
    </source>
</evidence>